<dbReference type="PANTHER" id="PTHR36842:SF1">
    <property type="entry name" value="PROTEIN TOLB"/>
    <property type="match status" value="1"/>
</dbReference>
<sequence length="276" mass="30176">MRSSVEIFDCEARTSRVVWQTEALVEAPNWTPDGGHLVINGDGLIYRVPIDGSAVPERIETGFAGACNNDHGLSPDGTMLAISDKTEHGKSCIYVLPAAGGVPRQVTARLPSYWHGWSPDGRQLAYCGIRDGEFGIYTVSVDGGEERELIRGGGHNDGPDYSPDGQWIYFNSDRSGLMQIWKIRPDGSELAQVTDDGFSNWFPHPGPRGDVLVFLSYAGDVEGHPRDKQVSIRRMDVATGEVETLLNLFGGQGSLNVPSWSPDGDAFAYVRYFPVE</sequence>
<reference evidence="2 3" key="1">
    <citation type="submission" date="2018-07" db="EMBL/GenBank/DDBJ databases">
        <title>Genomic Encyclopedia of Type Strains, Phase IV (KMG-IV): sequencing the most valuable type-strain genomes for metagenomic binning, comparative biology and taxonomic classification.</title>
        <authorList>
            <person name="Goeker M."/>
        </authorList>
    </citation>
    <scope>NUCLEOTIDE SEQUENCE [LARGE SCALE GENOMIC DNA]</scope>
    <source>
        <strain evidence="2 3">DSM 25528</strain>
    </source>
</reference>
<dbReference type="PANTHER" id="PTHR36842">
    <property type="entry name" value="PROTEIN TOLB HOMOLOG"/>
    <property type="match status" value="1"/>
</dbReference>
<dbReference type="AlphaFoldDB" id="A0A6I7HTG0"/>
<dbReference type="Pfam" id="PF07676">
    <property type="entry name" value="PD40"/>
    <property type="match status" value="3"/>
</dbReference>
<comment type="caution">
    <text evidence="2">The sequence shown here is derived from an EMBL/GenBank/DDBJ whole genome shotgun (WGS) entry which is preliminary data.</text>
</comment>
<gene>
    <name evidence="2" type="ORF">DFR48_101522</name>
</gene>
<dbReference type="InterPro" id="IPR011042">
    <property type="entry name" value="6-blade_b-propeller_TolB-like"/>
</dbReference>
<evidence type="ECO:0000313" key="2">
    <source>
        <dbReference type="EMBL" id="RCW28508.1"/>
    </source>
</evidence>
<accession>A0A6I7HTG0</accession>
<dbReference type="InterPro" id="IPR011659">
    <property type="entry name" value="WD40"/>
</dbReference>
<dbReference type="SUPFAM" id="SSF82171">
    <property type="entry name" value="DPP6 N-terminal domain-like"/>
    <property type="match status" value="1"/>
</dbReference>
<dbReference type="Gene3D" id="2.120.10.30">
    <property type="entry name" value="TolB, C-terminal domain"/>
    <property type="match status" value="1"/>
</dbReference>
<dbReference type="RefSeq" id="WP_114361568.1">
    <property type="nucleotide sequence ID" value="NZ_QPIX01000001.1"/>
</dbReference>
<proteinExistence type="inferred from homology"/>
<evidence type="ECO:0000256" key="1">
    <source>
        <dbReference type="ARBA" id="ARBA00009820"/>
    </source>
</evidence>
<evidence type="ECO:0000313" key="3">
    <source>
        <dbReference type="Proteomes" id="UP000252582"/>
    </source>
</evidence>
<comment type="similarity">
    <text evidence="1">Belongs to the TolB family.</text>
</comment>
<keyword evidence="3" id="KW-1185">Reference proteome</keyword>
<dbReference type="Proteomes" id="UP000252582">
    <property type="component" value="Unassembled WGS sequence"/>
</dbReference>
<name>A0A6I7HTG0_9HYPH</name>
<dbReference type="EMBL" id="QPIX01000001">
    <property type="protein sequence ID" value="RCW28508.1"/>
    <property type="molecule type" value="Genomic_DNA"/>
</dbReference>
<protein>
    <submittedName>
        <fullName evidence="2">WD40 repeat protein</fullName>
    </submittedName>
</protein>
<organism evidence="2 3">
    <name type="scientific">Ciceribacter lividus</name>
    <dbReference type="NCBI Taxonomy" id="1197950"/>
    <lineage>
        <taxon>Bacteria</taxon>
        <taxon>Pseudomonadati</taxon>
        <taxon>Pseudomonadota</taxon>
        <taxon>Alphaproteobacteria</taxon>
        <taxon>Hyphomicrobiales</taxon>
        <taxon>Rhizobiaceae</taxon>
        <taxon>Ciceribacter</taxon>
    </lineage>
</organism>